<dbReference type="InterPro" id="IPR036291">
    <property type="entry name" value="NAD(P)-bd_dom_sf"/>
</dbReference>
<feature type="non-terminal residue" evidence="10">
    <location>
        <position position="1"/>
    </location>
</feature>
<evidence type="ECO:0000256" key="3">
    <source>
        <dbReference type="ARBA" id="ARBA00007406"/>
    </source>
</evidence>
<protein>
    <recommendedName>
        <fullName evidence="4">glyceraldehyde-3-phosphate dehydrogenase (phosphorylating)</fullName>
        <ecNumber evidence="4">1.2.1.12</ecNumber>
    </recommendedName>
</protein>
<comment type="similarity">
    <text evidence="3">Belongs to the glyceraldehyde-3-phosphate dehydrogenase family.</text>
</comment>
<dbReference type="AlphaFoldDB" id="A0A843WEN0"/>
<comment type="pathway">
    <text evidence="2">Carbohydrate degradation; glycolysis; pyruvate from D-glyceraldehyde 3-phosphate: step 1/5.</text>
</comment>
<dbReference type="PANTHER" id="PTHR10836:SF133">
    <property type="entry name" value="GLYCERALDEHYDE-3-PHOSPHATE DEHYDROGENASE 1, CYTOSOLIC"/>
    <property type="match status" value="1"/>
</dbReference>
<keyword evidence="11" id="KW-1185">Reference proteome</keyword>
<dbReference type="OrthoDB" id="1706231at2759"/>
<gene>
    <name evidence="10" type="ORF">Taro_038716</name>
</gene>
<accession>A0A843WEN0</accession>
<evidence type="ECO:0000256" key="7">
    <source>
        <dbReference type="ARBA" id="ARBA00023027"/>
    </source>
</evidence>
<dbReference type="PRINTS" id="PR00078">
    <property type="entry name" value="G3PDHDRGNASE"/>
</dbReference>
<dbReference type="InterPro" id="IPR020828">
    <property type="entry name" value="GlycerAld_3-P_DH_NAD(P)-bd"/>
</dbReference>
<dbReference type="GO" id="GO:0004365">
    <property type="term" value="F:glyceraldehyde-3-phosphate dehydrogenase (NAD+) (phosphorylating) activity"/>
    <property type="evidence" value="ECO:0007669"/>
    <property type="project" value="UniProtKB-EC"/>
</dbReference>
<evidence type="ECO:0000313" key="11">
    <source>
        <dbReference type="Proteomes" id="UP000652761"/>
    </source>
</evidence>
<evidence type="ECO:0000256" key="1">
    <source>
        <dbReference type="ARBA" id="ARBA00004496"/>
    </source>
</evidence>
<evidence type="ECO:0000259" key="9">
    <source>
        <dbReference type="SMART" id="SM00846"/>
    </source>
</evidence>
<comment type="subcellular location">
    <subcellularLocation>
        <location evidence="1">Cytoplasm</location>
    </subcellularLocation>
</comment>
<dbReference type="EC" id="1.2.1.12" evidence="4"/>
<reference evidence="10" key="1">
    <citation type="submission" date="2017-07" db="EMBL/GenBank/DDBJ databases">
        <title>Taro Niue Genome Assembly and Annotation.</title>
        <authorList>
            <person name="Atibalentja N."/>
            <person name="Keating K."/>
            <person name="Fields C.J."/>
        </authorList>
    </citation>
    <scope>NUCLEOTIDE SEQUENCE</scope>
    <source>
        <strain evidence="10">Niue_2</strain>
        <tissue evidence="10">Leaf</tissue>
    </source>
</reference>
<sequence length="170" mass="18679">MVYMFKYDMVHSSLKYSELKVKDSKTCSLARRKLLSLDPCIFNFLFYALLKYFSSACYIPWDEVGAEYVVESTSVFTDKNKDAPHLKGGAKKVVISALGKDASVFVDGLHEYTADIDIVSNASCTMNSMAPLAKFQPLCTVSLKTVDGLFAKDGRGGRAASFNTIPSSLP</sequence>
<dbReference type="InterPro" id="IPR020831">
    <property type="entry name" value="GlycerAld/Erythrose_P_DH"/>
</dbReference>
<dbReference type="GO" id="GO:0051287">
    <property type="term" value="F:NAD binding"/>
    <property type="evidence" value="ECO:0007669"/>
    <property type="project" value="InterPro"/>
</dbReference>
<evidence type="ECO:0000256" key="8">
    <source>
        <dbReference type="ARBA" id="ARBA00023152"/>
    </source>
</evidence>
<dbReference type="GO" id="GO:0006096">
    <property type="term" value="P:glycolytic process"/>
    <property type="evidence" value="ECO:0007669"/>
    <property type="project" value="UniProtKB-KW"/>
</dbReference>
<evidence type="ECO:0000256" key="2">
    <source>
        <dbReference type="ARBA" id="ARBA00004869"/>
    </source>
</evidence>
<dbReference type="SUPFAM" id="SSF55347">
    <property type="entry name" value="Glyceraldehyde-3-phosphate dehydrogenase-like, C-terminal domain"/>
    <property type="match status" value="1"/>
</dbReference>
<dbReference type="Gene3D" id="3.40.50.720">
    <property type="entry name" value="NAD(P)-binding Rossmann-like Domain"/>
    <property type="match status" value="1"/>
</dbReference>
<name>A0A843WEN0_COLES</name>
<keyword evidence="8" id="KW-0324">Glycolysis</keyword>
<evidence type="ECO:0000256" key="5">
    <source>
        <dbReference type="ARBA" id="ARBA00022490"/>
    </source>
</evidence>
<organism evidence="10 11">
    <name type="scientific">Colocasia esculenta</name>
    <name type="common">Wild taro</name>
    <name type="synonym">Arum esculentum</name>
    <dbReference type="NCBI Taxonomy" id="4460"/>
    <lineage>
        <taxon>Eukaryota</taxon>
        <taxon>Viridiplantae</taxon>
        <taxon>Streptophyta</taxon>
        <taxon>Embryophyta</taxon>
        <taxon>Tracheophyta</taxon>
        <taxon>Spermatophyta</taxon>
        <taxon>Magnoliopsida</taxon>
        <taxon>Liliopsida</taxon>
        <taxon>Araceae</taxon>
        <taxon>Aroideae</taxon>
        <taxon>Colocasieae</taxon>
        <taxon>Colocasia</taxon>
    </lineage>
</organism>
<evidence type="ECO:0000313" key="10">
    <source>
        <dbReference type="EMBL" id="MQM05897.1"/>
    </source>
</evidence>
<dbReference type="PANTHER" id="PTHR10836">
    <property type="entry name" value="GLYCERALDEHYDE 3-PHOSPHATE DEHYDROGENASE"/>
    <property type="match status" value="1"/>
</dbReference>
<evidence type="ECO:0000256" key="6">
    <source>
        <dbReference type="ARBA" id="ARBA00023002"/>
    </source>
</evidence>
<feature type="domain" description="Glyceraldehyde 3-phosphate dehydrogenase NAD(P) binding" evidence="9">
    <location>
        <begin position="1"/>
        <end position="124"/>
    </location>
</feature>
<dbReference type="Proteomes" id="UP000652761">
    <property type="component" value="Unassembled WGS sequence"/>
</dbReference>
<keyword evidence="5" id="KW-0963">Cytoplasm</keyword>
<keyword evidence="6" id="KW-0560">Oxidoreductase</keyword>
<proteinExistence type="inferred from homology"/>
<comment type="caution">
    <text evidence="10">The sequence shown here is derived from an EMBL/GenBank/DDBJ whole genome shotgun (WGS) entry which is preliminary data.</text>
</comment>
<keyword evidence="7" id="KW-0520">NAD</keyword>
<evidence type="ECO:0000256" key="4">
    <source>
        <dbReference type="ARBA" id="ARBA00013119"/>
    </source>
</evidence>
<dbReference type="SUPFAM" id="SSF51735">
    <property type="entry name" value="NAD(P)-binding Rossmann-fold domains"/>
    <property type="match status" value="1"/>
</dbReference>
<dbReference type="GO" id="GO:0005829">
    <property type="term" value="C:cytosol"/>
    <property type="evidence" value="ECO:0007669"/>
    <property type="project" value="TreeGrafter"/>
</dbReference>
<dbReference type="SMART" id="SM00846">
    <property type="entry name" value="Gp_dh_N"/>
    <property type="match status" value="1"/>
</dbReference>
<dbReference type="EMBL" id="NMUH01003498">
    <property type="protein sequence ID" value="MQM05897.1"/>
    <property type="molecule type" value="Genomic_DNA"/>
</dbReference>